<feature type="compositionally biased region" description="Basic and acidic residues" evidence="2">
    <location>
        <begin position="595"/>
        <end position="611"/>
    </location>
</feature>
<evidence type="ECO:0000256" key="2">
    <source>
        <dbReference type="SAM" id="MobiDB-lite"/>
    </source>
</evidence>
<dbReference type="RefSeq" id="XP_007710788.1">
    <property type="nucleotide sequence ID" value="XM_007712598.1"/>
</dbReference>
<feature type="coiled-coil region" evidence="1">
    <location>
        <begin position="248"/>
        <end position="380"/>
    </location>
</feature>
<proteinExistence type="predicted"/>
<reference evidence="3 4" key="1">
    <citation type="journal article" date="2013" name="PLoS Genet.">
        <title>Comparative genome structure, secondary metabolite, and effector coding capacity across Cochliobolus pathogens.</title>
        <authorList>
            <person name="Condon B.J."/>
            <person name="Leng Y."/>
            <person name="Wu D."/>
            <person name="Bushley K.E."/>
            <person name="Ohm R.A."/>
            <person name="Otillar R."/>
            <person name="Martin J."/>
            <person name="Schackwitz W."/>
            <person name="Grimwood J."/>
            <person name="MohdZainudin N."/>
            <person name="Xue C."/>
            <person name="Wang R."/>
            <person name="Manning V.A."/>
            <person name="Dhillon B."/>
            <person name="Tu Z.J."/>
            <person name="Steffenson B.J."/>
            <person name="Salamov A."/>
            <person name="Sun H."/>
            <person name="Lowry S."/>
            <person name="LaButti K."/>
            <person name="Han J."/>
            <person name="Copeland A."/>
            <person name="Lindquist E."/>
            <person name="Barry K."/>
            <person name="Schmutz J."/>
            <person name="Baker S.E."/>
            <person name="Ciuffetti L.M."/>
            <person name="Grigoriev I.V."/>
            <person name="Zhong S."/>
            <person name="Turgeon B.G."/>
        </authorList>
    </citation>
    <scope>NUCLEOTIDE SEQUENCE [LARGE SCALE GENOMIC DNA]</scope>
    <source>
        <strain evidence="3 4">26-R-13</strain>
    </source>
</reference>
<name>W6YAE7_COCC2</name>
<dbReference type="HOGENOM" id="CLU_026453_0_0_1"/>
<dbReference type="KEGG" id="bze:COCCADRAFT_35515"/>
<accession>W6YAE7</accession>
<dbReference type="eggNOG" id="ENOG502SMFR">
    <property type="taxonomic scope" value="Eukaryota"/>
</dbReference>
<keyword evidence="1" id="KW-0175">Coiled coil</keyword>
<sequence length="617" mass="72189">MTDMFPVENDMTPEKLTVMKLKASGLGRDIISSRRTSSFLQSHRSKMSSELTTQADGKVFALMDLISNASREAASLKESWARILSERDTLLRERDELMVTVEEVTEEIQRKEAEHSQHGHEHGERKRQVEKLILELTAVVAQVSEHKKKLADRDRALELTRHELHELQASVALTVGEHERTRSELEATYARLKICESERDVARHDSEKHHNEIRALVREHTELKSKHSETISKFDLTRKELITINERIKLFELERDEHLHDKDRLNEELKRAKFRIEEATREFTELTESHDRVQRELHKLKETLRSVEAERDDFSFTIENLRRDVKLKVAGWEEADARANEYLLKHEHVKREVVSVKEKLREIELERTELSSVIDRSREEQRLIVIEREQLKQDVHDEHRKVEDGRRRINILEESLRRSELATAEIKSEILTLTERNRVLYREGEDSRIKQGHLTTEIASLQEQLALFQTEITNLKYDRDRAHSDLNAWKHKYEEITETVTSYEDSSAEFEFEITSLRTLLSEAREQKERAIQARHAADRERDEYIAKYEEKCREMERFEENASSMYHAHSNANGSRMGKTTTHTRVVSGGTTIHNHDASSGHAHAHEHGEGNSLFA</sequence>
<dbReference type="OrthoDB" id="3557318at2759"/>
<dbReference type="AlphaFoldDB" id="W6YAE7"/>
<dbReference type="EMBL" id="KI964583">
    <property type="protein sequence ID" value="EUC34943.1"/>
    <property type="molecule type" value="Genomic_DNA"/>
</dbReference>
<dbReference type="GeneID" id="19148024"/>
<organism evidence="3 4">
    <name type="scientific">Cochliobolus carbonum (strain 26-R-13)</name>
    <name type="common">Maize leaf spot fungus</name>
    <name type="synonym">Bipolaris zeicola</name>
    <dbReference type="NCBI Taxonomy" id="930089"/>
    <lineage>
        <taxon>Eukaryota</taxon>
        <taxon>Fungi</taxon>
        <taxon>Dikarya</taxon>
        <taxon>Ascomycota</taxon>
        <taxon>Pezizomycotina</taxon>
        <taxon>Dothideomycetes</taxon>
        <taxon>Pleosporomycetidae</taxon>
        <taxon>Pleosporales</taxon>
        <taxon>Pleosporineae</taxon>
        <taxon>Pleosporaceae</taxon>
        <taxon>Bipolaris</taxon>
    </lineage>
</organism>
<keyword evidence="4" id="KW-1185">Reference proteome</keyword>
<evidence type="ECO:0000313" key="4">
    <source>
        <dbReference type="Proteomes" id="UP000053841"/>
    </source>
</evidence>
<evidence type="ECO:0000313" key="3">
    <source>
        <dbReference type="EMBL" id="EUC34943.1"/>
    </source>
</evidence>
<feature type="coiled-coil region" evidence="1">
    <location>
        <begin position="87"/>
        <end position="121"/>
    </location>
</feature>
<gene>
    <name evidence="3" type="ORF">COCCADRAFT_35515</name>
</gene>
<feature type="region of interest" description="Disordered" evidence="2">
    <location>
        <begin position="595"/>
        <end position="617"/>
    </location>
</feature>
<dbReference type="Proteomes" id="UP000053841">
    <property type="component" value="Unassembled WGS sequence"/>
</dbReference>
<protein>
    <submittedName>
        <fullName evidence="3">Uncharacterized protein</fullName>
    </submittedName>
</protein>
<feature type="coiled-coil region" evidence="1">
    <location>
        <begin position="514"/>
        <end position="562"/>
    </location>
</feature>
<evidence type="ECO:0000256" key="1">
    <source>
        <dbReference type="SAM" id="Coils"/>
    </source>
</evidence>